<evidence type="ECO:0000313" key="1">
    <source>
        <dbReference type="EMBL" id="SMO93836.1"/>
    </source>
</evidence>
<dbReference type="EMBL" id="FXTO01000026">
    <property type="protein sequence ID" value="SMO93836.1"/>
    <property type="molecule type" value="Genomic_DNA"/>
</dbReference>
<sequence length="40" mass="4307">MLAICDNCGFEQRVTFAEHRAGEAKLGKAMARTARAPAIT</sequence>
<protein>
    <submittedName>
        <fullName evidence="1">Uncharacterized protein</fullName>
    </submittedName>
</protein>
<evidence type="ECO:0000313" key="2">
    <source>
        <dbReference type="Proteomes" id="UP000316030"/>
    </source>
</evidence>
<proteinExistence type="predicted"/>
<gene>
    <name evidence="1" type="ORF">SAMN06265173_12651</name>
</gene>
<dbReference type="AlphaFoldDB" id="A0A521FCF6"/>
<name>A0A521FCF6_9RHOB</name>
<organism evidence="1 2">
    <name type="scientific">Thalassovita litoralis</name>
    <dbReference type="NCBI Taxonomy" id="1010611"/>
    <lineage>
        <taxon>Bacteria</taxon>
        <taxon>Pseudomonadati</taxon>
        <taxon>Pseudomonadota</taxon>
        <taxon>Alphaproteobacteria</taxon>
        <taxon>Rhodobacterales</taxon>
        <taxon>Roseobacteraceae</taxon>
        <taxon>Thalassovita</taxon>
    </lineage>
</organism>
<keyword evidence="2" id="KW-1185">Reference proteome</keyword>
<dbReference type="Proteomes" id="UP000316030">
    <property type="component" value="Unassembled WGS sequence"/>
</dbReference>
<accession>A0A521FCF6</accession>
<reference evidence="1 2" key="1">
    <citation type="submission" date="2017-05" db="EMBL/GenBank/DDBJ databases">
        <authorList>
            <person name="Varghese N."/>
            <person name="Submissions S."/>
        </authorList>
    </citation>
    <scope>NUCLEOTIDE SEQUENCE [LARGE SCALE GENOMIC DNA]</scope>
    <source>
        <strain evidence="1 2">DSM 29506</strain>
    </source>
</reference>